<protein>
    <submittedName>
        <fullName evidence="5">Glycerate kinase</fullName>
    </submittedName>
</protein>
<gene>
    <name evidence="5" type="ORF">KP78_27850</name>
</gene>
<dbReference type="AlphaFoldDB" id="A0A0C2VLA2"/>
<keyword evidence="2 4" id="KW-0808">Transferase</keyword>
<dbReference type="InterPro" id="IPR018193">
    <property type="entry name" value="Glyc_kinase_flavodox-like_fold"/>
</dbReference>
<reference evidence="5 6" key="1">
    <citation type="submission" date="2015-01" db="EMBL/GenBank/DDBJ databases">
        <title>Genome sequencing of Jeotgalibacillus soli.</title>
        <authorList>
            <person name="Goh K.M."/>
            <person name="Chan K.-G."/>
            <person name="Yaakop A.S."/>
            <person name="Ee R."/>
            <person name="Gan H.M."/>
            <person name="Chan C.S."/>
        </authorList>
    </citation>
    <scope>NUCLEOTIDE SEQUENCE [LARGE SCALE GENOMIC DNA]</scope>
    <source>
        <strain evidence="5 6">P9</strain>
    </source>
</reference>
<dbReference type="Gene3D" id="3.90.1510.10">
    <property type="entry name" value="Glycerate kinase, domain 2"/>
    <property type="match status" value="1"/>
</dbReference>
<dbReference type="PIRSF" id="PIRSF006078">
    <property type="entry name" value="GlxK"/>
    <property type="match status" value="1"/>
</dbReference>
<evidence type="ECO:0000313" key="5">
    <source>
        <dbReference type="EMBL" id="KIL45241.1"/>
    </source>
</evidence>
<dbReference type="InterPro" id="IPR018197">
    <property type="entry name" value="Glycerate_kinase_RE-like"/>
</dbReference>
<organism evidence="5 6">
    <name type="scientific">Jeotgalibacillus soli</name>
    <dbReference type="NCBI Taxonomy" id="889306"/>
    <lineage>
        <taxon>Bacteria</taxon>
        <taxon>Bacillati</taxon>
        <taxon>Bacillota</taxon>
        <taxon>Bacilli</taxon>
        <taxon>Bacillales</taxon>
        <taxon>Caryophanaceae</taxon>
        <taxon>Jeotgalibacillus</taxon>
    </lineage>
</organism>
<evidence type="ECO:0000256" key="2">
    <source>
        <dbReference type="ARBA" id="ARBA00022679"/>
    </source>
</evidence>
<name>A0A0C2VLA2_9BACL</name>
<keyword evidence="6" id="KW-1185">Reference proteome</keyword>
<dbReference type="NCBIfam" id="TIGR00045">
    <property type="entry name" value="glycerate kinase"/>
    <property type="match status" value="1"/>
</dbReference>
<evidence type="ECO:0000256" key="1">
    <source>
        <dbReference type="ARBA" id="ARBA00006284"/>
    </source>
</evidence>
<dbReference type="Proteomes" id="UP000031938">
    <property type="component" value="Unassembled WGS sequence"/>
</dbReference>
<comment type="similarity">
    <text evidence="1 4">Belongs to the glycerate kinase type-1 family.</text>
</comment>
<sequence>MKFVIAPDSYKGSLSAIEVANTMKKAISNEIPLADVIINPMADGGEGTLEALVTATNGRLETIYVAGPLGDKIQSAYGILSDEKTAVIEMANISGLPMISFEDRNPMLTTTYGVGEAILHALEQGFRKFIIGIGGSATNDGGLGMLQALGAVFADKNGFPVSPAASGLQNIETISFDTIDSRLRSCEIFVACDVENPLCGPNGASHVFGPQKGATKDQVIELDDLLRRYADQIEMVLGKKYQEIPGAGAAGGLGFALLTIGAIMESGAKIVSDATGLEQKLAEADWVLTGEGQSDHQTLFGKVPSYVAKLAKGNSVKTILISGSLGNGYKELDALFASCHSTIPRPISLADALADAEENLYESTRNIVKLLKNQ</sequence>
<evidence type="ECO:0000256" key="4">
    <source>
        <dbReference type="PIRNR" id="PIRNR006078"/>
    </source>
</evidence>
<keyword evidence="3 4" id="KW-0418">Kinase</keyword>
<accession>A0A0C2VLA2</accession>
<dbReference type="GO" id="GO:0031388">
    <property type="term" value="P:organic acid phosphorylation"/>
    <property type="evidence" value="ECO:0007669"/>
    <property type="project" value="UniProtKB-UniRule"/>
</dbReference>
<proteinExistence type="inferred from homology"/>
<comment type="caution">
    <text evidence="5">The sequence shown here is derived from an EMBL/GenBank/DDBJ whole genome shotgun (WGS) entry which is preliminary data.</text>
</comment>
<dbReference type="SUPFAM" id="SSF110738">
    <property type="entry name" value="Glycerate kinase I"/>
    <property type="match status" value="1"/>
</dbReference>
<dbReference type="OrthoDB" id="9774290at2"/>
<dbReference type="InterPro" id="IPR004381">
    <property type="entry name" value="Glycerate_kinase"/>
</dbReference>
<dbReference type="PATRIC" id="fig|889306.3.peg.2797"/>
<dbReference type="PANTHER" id="PTHR21599:SF0">
    <property type="entry name" value="GLYCERATE KINASE"/>
    <property type="match status" value="1"/>
</dbReference>
<dbReference type="EMBL" id="JXRP01000018">
    <property type="protein sequence ID" value="KIL45241.1"/>
    <property type="molecule type" value="Genomic_DNA"/>
</dbReference>
<evidence type="ECO:0000313" key="6">
    <source>
        <dbReference type="Proteomes" id="UP000031938"/>
    </source>
</evidence>
<evidence type="ECO:0000256" key="3">
    <source>
        <dbReference type="ARBA" id="ARBA00022777"/>
    </source>
</evidence>
<dbReference type="PANTHER" id="PTHR21599">
    <property type="entry name" value="GLYCERATE KINASE"/>
    <property type="match status" value="1"/>
</dbReference>
<dbReference type="RefSeq" id="WP_041089546.1">
    <property type="nucleotide sequence ID" value="NZ_JXRP01000018.1"/>
</dbReference>
<dbReference type="GO" id="GO:0008887">
    <property type="term" value="F:glycerate kinase activity"/>
    <property type="evidence" value="ECO:0007669"/>
    <property type="project" value="UniProtKB-UniRule"/>
</dbReference>
<dbReference type="STRING" id="889306.KP78_27850"/>
<dbReference type="Gene3D" id="3.40.50.10350">
    <property type="entry name" value="Glycerate kinase, domain 1"/>
    <property type="match status" value="1"/>
</dbReference>
<dbReference type="InterPro" id="IPR036129">
    <property type="entry name" value="Glycerate_kinase_sf"/>
</dbReference>
<dbReference type="Pfam" id="PF02595">
    <property type="entry name" value="Gly_kinase"/>
    <property type="match status" value="1"/>
</dbReference>